<dbReference type="InterPro" id="IPR007488">
    <property type="entry name" value="DUF535"/>
</dbReference>
<evidence type="ECO:0000313" key="1">
    <source>
        <dbReference type="EMBL" id="PSU27351.1"/>
    </source>
</evidence>
<dbReference type="Pfam" id="PF04393">
    <property type="entry name" value="DUF535"/>
    <property type="match status" value="1"/>
</dbReference>
<comment type="caution">
    <text evidence="2">The sequence shown here is derived from an EMBL/GenBank/DDBJ whole genome shotgun (WGS) entry which is preliminary data.</text>
</comment>
<evidence type="ECO:0000313" key="2">
    <source>
        <dbReference type="EMBL" id="PSU54374.1"/>
    </source>
</evidence>
<gene>
    <name evidence="2" type="ORF">C9J18_02505</name>
    <name evidence="1" type="ORF">CTM96_01105</name>
</gene>
<keyword evidence="3" id="KW-1185">Reference proteome</keyword>
<name>A0A2T3JY90_PHOPO</name>
<dbReference type="RefSeq" id="WP_107189179.1">
    <property type="nucleotide sequence ID" value="NZ_PYMN01000003.1"/>
</dbReference>
<organism evidence="2 4">
    <name type="scientific">Photobacterium phosphoreum</name>
    <dbReference type="NCBI Taxonomy" id="659"/>
    <lineage>
        <taxon>Bacteria</taxon>
        <taxon>Pseudomonadati</taxon>
        <taxon>Pseudomonadota</taxon>
        <taxon>Gammaproteobacteria</taxon>
        <taxon>Vibrionales</taxon>
        <taxon>Vibrionaceae</taxon>
        <taxon>Photobacterium</taxon>
    </lineage>
</organism>
<evidence type="ECO:0000313" key="3">
    <source>
        <dbReference type="Proteomes" id="UP000241405"/>
    </source>
</evidence>
<reference evidence="3 4" key="1">
    <citation type="submission" date="2018-03" db="EMBL/GenBank/DDBJ databases">
        <title>Whole genome sequencing of Histamine producing bacteria.</title>
        <authorList>
            <person name="Butler K."/>
        </authorList>
    </citation>
    <scope>NUCLEOTIDE SEQUENCE [LARGE SCALE GENOMIC DNA]</scope>
    <source>
        <strain evidence="2 4">FS-6.1</strain>
        <strain evidence="1 3">FS-6.2</strain>
    </source>
</reference>
<sequence>MNNNTNDINLLQQGEYSNTIHKFKELNSTSGFFNNITNIANRVNYKASGWKKKRKDIRFIIWSYIHYSRLKHLMNTFLTPNLSVILALHPHIIKKPFKPYLCVNWNKQQRITSVTQHFQCMSELFSSNLPLIYRDEGYCLLEIEDRDEAKYTLILDRGQNREGALGLRLVNEKNQRIYMITMNLSPDNQGSMYIGSIQGPNHDVENRNDVIKALTKGCHGLRPKALILEFAIMLARSLDLNMLCGISNKSHMYQSWRYIGRKRNVVTFDYDSHWQEYGAEVFDDNFYKIPLDAPKKDLESLNRNKRKLYTKRYQWLEDTELLFHANISKIITKNR</sequence>
<dbReference type="PANTHER" id="PTHR38785:SF1">
    <property type="entry name" value="HOMOLOG OF VIRK"/>
    <property type="match status" value="1"/>
</dbReference>
<accession>A0A2T3JY90</accession>
<evidence type="ECO:0000313" key="4">
    <source>
        <dbReference type="Proteomes" id="UP000241618"/>
    </source>
</evidence>
<dbReference type="AlphaFoldDB" id="A0A2T3JY90"/>
<dbReference type="EMBL" id="PYMP01000001">
    <property type="protein sequence ID" value="PSU54374.1"/>
    <property type="molecule type" value="Genomic_DNA"/>
</dbReference>
<protein>
    <submittedName>
        <fullName evidence="2">DUF535 domain-containing protein</fullName>
    </submittedName>
</protein>
<proteinExistence type="predicted"/>
<dbReference type="Proteomes" id="UP000241618">
    <property type="component" value="Unassembled WGS sequence"/>
</dbReference>
<dbReference type="Proteomes" id="UP000241405">
    <property type="component" value="Unassembled WGS sequence"/>
</dbReference>
<dbReference type="EMBL" id="PYMO01000001">
    <property type="protein sequence ID" value="PSU27351.1"/>
    <property type="molecule type" value="Genomic_DNA"/>
</dbReference>
<dbReference type="GO" id="GO:0006974">
    <property type="term" value="P:DNA damage response"/>
    <property type="evidence" value="ECO:0007669"/>
    <property type="project" value="TreeGrafter"/>
</dbReference>
<dbReference type="PANTHER" id="PTHR38785">
    <property type="entry name" value="HOMOLOG OF VIRK"/>
    <property type="match status" value="1"/>
</dbReference>